<organism evidence="2 3">
    <name type="scientific">Streptomyces minutiscleroticus</name>
    <dbReference type="NCBI Taxonomy" id="68238"/>
    <lineage>
        <taxon>Bacteria</taxon>
        <taxon>Bacillati</taxon>
        <taxon>Actinomycetota</taxon>
        <taxon>Actinomycetes</taxon>
        <taxon>Kitasatosporales</taxon>
        <taxon>Streptomycetaceae</taxon>
        <taxon>Streptomyces</taxon>
    </lineage>
</organism>
<protein>
    <submittedName>
        <fullName evidence="2">Uncharacterized protein</fullName>
    </submittedName>
</protein>
<dbReference type="Proteomes" id="UP000619244">
    <property type="component" value="Unassembled WGS sequence"/>
</dbReference>
<comment type="caution">
    <text evidence="2">The sequence shown here is derived from an EMBL/GenBank/DDBJ whole genome shotgun (WGS) entry which is preliminary data.</text>
</comment>
<evidence type="ECO:0000313" key="2">
    <source>
        <dbReference type="EMBL" id="GGY05196.1"/>
    </source>
</evidence>
<evidence type="ECO:0000313" key="3">
    <source>
        <dbReference type="Proteomes" id="UP000619244"/>
    </source>
</evidence>
<reference evidence="2" key="2">
    <citation type="submission" date="2020-09" db="EMBL/GenBank/DDBJ databases">
        <authorList>
            <person name="Sun Q."/>
            <person name="Ohkuma M."/>
        </authorList>
    </citation>
    <scope>NUCLEOTIDE SEQUENCE</scope>
    <source>
        <strain evidence="2">JCM 4790</strain>
    </source>
</reference>
<reference evidence="2" key="1">
    <citation type="journal article" date="2014" name="Int. J. Syst. Evol. Microbiol.">
        <title>Complete genome sequence of Corynebacterium casei LMG S-19264T (=DSM 44701T), isolated from a smear-ripened cheese.</title>
        <authorList>
            <consortium name="US DOE Joint Genome Institute (JGI-PGF)"/>
            <person name="Walter F."/>
            <person name="Albersmeier A."/>
            <person name="Kalinowski J."/>
            <person name="Ruckert C."/>
        </authorList>
    </citation>
    <scope>NUCLEOTIDE SEQUENCE</scope>
    <source>
        <strain evidence="2">JCM 4790</strain>
    </source>
</reference>
<accession>A0A918NXX1</accession>
<proteinExistence type="predicted"/>
<feature type="region of interest" description="Disordered" evidence="1">
    <location>
        <begin position="129"/>
        <end position="155"/>
    </location>
</feature>
<gene>
    <name evidence="2" type="ORF">GCM10010358_68240</name>
</gene>
<evidence type="ECO:0000256" key="1">
    <source>
        <dbReference type="SAM" id="MobiDB-lite"/>
    </source>
</evidence>
<name>A0A918NXX1_9ACTN</name>
<dbReference type="AlphaFoldDB" id="A0A918NXX1"/>
<dbReference type="RefSeq" id="WP_229919717.1">
    <property type="nucleotide sequence ID" value="NZ_BMVU01000055.1"/>
</dbReference>
<sequence length="218" mass="24041">MVITPITVVAARAYAREMSGCTLPQPSPANVDDGVLTPAHETAFFLGMAETFRILIRPGIQPWPGITELSAAAQAASGGGLWYRRGDEAARRIVTSDRQIRTLPQDPDQLWALLADVLQALEILGQAPQLDGSNQRRSNLPGRPPAIRSTPATGNWEKRVEWNPDGACRWSATRSVTWQWPGRTPEQAQPDVPDGQTRARDVLEQVLRKEGYRTGRRS</sequence>
<dbReference type="EMBL" id="BMVU01000055">
    <property type="protein sequence ID" value="GGY05196.1"/>
    <property type="molecule type" value="Genomic_DNA"/>
</dbReference>
<keyword evidence="3" id="KW-1185">Reference proteome</keyword>